<evidence type="ECO:0000313" key="1">
    <source>
        <dbReference type="EMBL" id="KAF6159566.1"/>
    </source>
</evidence>
<organism evidence="1 2">
    <name type="scientific">Kingdonia uniflora</name>
    <dbReference type="NCBI Taxonomy" id="39325"/>
    <lineage>
        <taxon>Eukaryota</taxon>
        <taxon>Viridiplantae</taxon>
        <taxon>Streptophyta</taxon>
        <taxon>Embryophyta</taxon>
        <taxon>Tracheophyta</taxon>
        <taxon>Spermatophyta</taxon>
        <taxon>Magnoliopsida</taxon>
        <taxon>Ranunculales</taxon>
        <taxon>Circaeasteraceae</taxon>
        <taxon>Kingdonia</taxon>
    </lineage>
</organism>
<dbReference type="Proteomes" id="UP000541444">
    <property type="component" value="Unassembled WGS sequence"/>
</dbReference>
<evidence type="ECO:0000313" key="2">
    <source>
        <dbReference type="Proteomes" id="UP000541444"/>
    </source>
</evidence>
<protein>
    <submittedName>
        <fullName evidence="1">Uncharacterized protein</fullName>
    </submittedName>
</protein>
<feature type="non-terminal residue" evidence="1">
    <location>
        <position position="1"/>
    </location>
</feature>
<proteinExistence type="predicted"/>
<gene>
    <name evidence="1" type="ORF">GIB67_032337</name>
</gene>
<name>A0A7J7MXG2_9MAGN</name>
<dbReference type="AlphaFoldDB" id="A0A7J7MXG2"/>
<sequence length="62" mass="7248">QFQKVEGEDSFVSIQVAEARANSYNISRVQRKHLHILSIIKKWMGEKDGIFDECLSWMLEAH</sequence>
<accession>A0A7J7MXG2</accession>
<comment type="caution">
    <text evidence="1">The sequence shown here is derived from an EMBL/GenBank/DDBJ whole genome shotgun (WGS) entry which is preliminary data.</text>
</comment>
<reference evidence="1 2" key="1">
    <citation type="journal article" date="2020" name="IScience">
        <title>Genome Sequencing of the Endangered Kingdonia uniflora (Circaeasteraceae, Ranunculales) Reveals Potential Mechanisms of Evolutionary Specialization.</title>
        <authorList>
            <person name="Sun Y."/>
            <person name="Deng T."/>
            <person name="Zhang A."/>
            <person name="Moore M.J."/>
            <person name="Landis J.B."/>
            <person name="Lin N."/>
            <person name="Zhang H."/>
            <person name="Zhang X."/>
            <person name="Huang J."/>
            <person name="Zhang X."/>
            <person name="Sun H."/>
            <person name="Wang H."/>
        </authorList>
    </citation>
    <scope>NUCLEOTIDE SEQUENCE [LARGE SCALE GENOMIC DNA]</scope>
    <source>
        <strain evidence="1">TB1705</strain>
        <tissue evidence="1">Leaf</tissue>
    </source>
</reference>
<dbReference type="EMBL" id="JACGCM010001193">
    <property type="protein sequence ID" value="KAF6159566.1"/>
    <property type="molecule type" value="Genomic_DNA"/>
</dbReference>
<keyword evidence="2" id="KW-1185">Reference proteome</keyword>